<dbReference type="PROSITE" id="PS51257">
    <property type="entry name" value="PROKAR_LIPOPROTEIN"/>
    <property type="match status" value="1"/>
</dbReference>
<dbReference type="InterPro" id="IPR018114">
    <property type="entry name" value="TRYPSIN_HIS"/>
</dbReference>
<sequence length="280" mass="30141">MRLQGSATLAAVCLLSMWALAACFSETIINGKEVKPHSRPWMVSIQVNGHHTCGGVLIKDSWVLTAAHCRRNFKQSLKLVTALLGAHSLTKDKDKGILRVRIDKCVIFPSYDLKTKAGDIMLMKLQREVNPKSKTVKAKALPASGEDVAPRTRCSVTGWGVTTPNGKTRSDTLQEAEVSIMPRLLCADRYSGSKDVVITEDMLCARNSSTGADSCTGDSGGPLLCRGDLVGVVAGGGPPCGNPKKPGVYTRLSKTYLSWIRSIISLPKEVFRSLSAHSCV</sequence>
<dbReference type="AlphaFoldDB" id="A0A3B3QBC8"/>
<dbReference type="InterPro" id="IPR001254">
    <property type="entry name" value="Trypsin_dom"/>
</dbReference>
<organism evidence="9 10">
    <name type="scientific">Paramormyrops kingsleyae</name>
    <dbReference type="NCBI Taxonomy" id="1676925"/>
    <lineage>
        <taxon>Eukaryota</taxon>
        <taxon>Metazoa</taxon>
        <taxon>Chordata</taxon>
        <taxon>Craniata</taxon>
        <taxon>Vertebrata</taxon>
        <taxon>Euteleostomi</taxon>
        <taxon>Actinopterygii</taxon>
        <taxon>Neopterygii</taxon>
        <taxon>Teleostei</taxon>
        <taxon>Osteoglossocephala</taxon>
        <taxon>Osteoglossomorpha</taxon>
        <taxon>Osteoglossiformes</taxon>
        <taxon>Mormyridae</taxon>
        <taxon>Paramormyrops</taxon>
    </lineage>
</organism>
<dbReference type="InterPro" id="IPR001314">
    <property type="entry name" value="Peptidase_S1A"/>
</dbReference>
<proteinExistence type="predicted"/>
<dbReference type="Gene3D" id="2.40.10.10">
    <property type="entry name" value="Trypsin-like serine proteases"/>
    <property type="match status" value="2"/>
</dbReference>
<evidence type="ECO:0000256" key="7">
    <source>
        <dbReference type="SAM" id="SignalP"/>
    </source>
</evidence>
<keyword evidence="3 6" id="KW-0378">Hydrolase</keyword>
<keyword evidence="10" id="KW-1185">Reference proteome</keyword>
<feature type="chain" id="PRO_5044589227" evidence="7">
    <location>
        <begin position="24"/>
        <end position="280"/>
    </location>
</feature>
<evidence type="ECO:0000313" key="9">
    <source>
        <dbReference type="Ensembl" id="ENSPKIP00000002930.1"/>
    </source>
</evidence>
<dbReference type="PROSITE" id="PS00134">
    <property type="entry name" value="TRYPSIN_HIS"/>
    <property type="match status" value="1"/>
</dbReference>
<keyword evidence="2 7" id="KW-0732">Signal</keyword>
<dbReference type="PROSITE" id="PS00135">
    <property type="entry name" value="TRYPSIN_SER"/>
    <property type="match status" value="1"/>
</dbReference>
<dbReference type="GO" id="GO:0006508">
    <property type="term" value="P:proteolysis"/>
    <property type="evidence" value="ECO:0007669"/>
    <property type="project" value="UniProtKB-KW"/>
</dbReference>
<evidence type="ECO:0000256" key="3">
    <source>
        <dbReference type="ARBA" id="ARBA00022801"/>
    </source>
</evidence>
<keyword evidence="5" id="KW-1015">Disulfide bond</keyword>
<name>A0A3B3QBC8_9TELE</name>
<dbReference type="SUPFAM" id="SSF50494">
    <property type="entry name" value="Trypsin-like serine proteases"/>
    <property type="match status" value="1"/>
</dbReference>
<dbReference type="Ensembl" id="ENSPKIT00000026892.1">
    <property type="protein sequence ID" value="ENSPKIP00000002936.1"/>
    <property type="gene ID" value="ENSPKIG00000020640.1"/>
</dbReference>
<dbReference type="PANTHER" id="PTHR24271:SF96">
    <property type="entry name" value="GRANZYME A-RELATED"/>
    <property type="match status" value="1"/>
</dbReference>
<evidence type="ECO:0000259" key="8">
    <source>
        <dbReference type="PROSITE" id="PS50240"/>
    </source>
</evidence>
<dbReference type="FunFam" id="2.40.10.10:FF:000120">
    <property type="entry name" value="Putative serine protease"/>
    <property type="match status" value="1"/>
</dbReference>
<feature type="signal peptide" evidence="7">
    <location>
        <begin position="1"/>
        <end position="23"/>
    </location>
</feature>
<dbReference type="GeneTree" id="ENSGT01020000230389"/>
<feature type="domain" description="Peptidase S1" evidence="8">
    <location>
        <begin position="28"/>
        <end position="265"/>
    </location>
</feature>
<evidence type="ECO:0000256" key="1">
    <source>
        <dbReference type="ARBA" id="ARBA00022670"/>
    </source>
</evidence>
<dbReference type="InterPro" id="IPR009003">
    <property type="entry name" value="Peptidase_S1_PA"/>
</dbReference>
<evidence type="ECO:0000313" key="10">
    <source>
        <dbReference type="Proteomes" id="UP000261540"/>
    </source>
</evidence>
<evidence type="ECO:0000256" key="2">
    <source>
        <dbReference type="ARBA" id="ARBA00022729"/>
    </source>
</evidence>
<dbReference type="PRINTS" id="PR00722">
    <property type="entry name" value="CHYMOTRYPSIN"/>
</dbReference>
<protein>
    <submittedName>
        <fullName evidence="9">Granzyme K-like</fullName>
    </submittedName>
</protein>
<keyword evidence="1 6" id="KW-0645">Protease</keyword>
<dbReference type="CDD" id="cd00190">
    <property type="entry name" value="Tryp_SPc"/>
    <property type="match status" value="1"/>
</dbReference>
<dbReference type="Pfam" id="PF00089">
    <property type="entry name" value="Trypsin"/>
    <property type="match status" value="1"/>
</dbReference>
<reference evidence="9" key="1">
    <citation type="submission" date="2025-05" db="UniProtKB">
        <authorList>
            <consortium name="Ensembl"/>
        </authorList>
    </citation>
    <scope>IDENTIFICATION</scope>
</reference>
<dbReference type="InterPro" id="IPR033116">
    <property type="entry name" value="TRYPSIN_SER"/>
</dbReference>
<dbReference type="Proteomes" id="UP000261540">
    <property type="component" value="Unplaced"/>
</dbReference>
<evidence type="ECO:0000256" key="6">
    <source>
        <dbReference type="RuleBase" id="RU363034"/>
    </source>
</evidence>
<accession>A0A3B3QBC8</accession>
<dbReference type="OrthoDB" id="6755574at2759"/>
<evidence type="ECO:0000256" key="5">
    <source>
        <dbReference type="ARBA" id="ARBA00023157"/>
    </source>
</evidence>
<evidence type="ECO:0000256" key="4">
    <source>
        <dbReference type="ARBA" id="ARBA00022825"/>
    </source>
</evidence>
<dbReference type="SMART" id="SM00020">
    <property type="entry name" value="Tryp_SPc"/>
    <property type="match status" value="1"/>
</dbReference>
<dbReference type="GO" id="GO:0004252">
    <property type="term" value="F:serine-type endopeptidase activity"/>
    <property type="evidence" value="ECO:0007669"/>
    <property type="project" value="InterPro"/>
</dbReference>
<keyword evidence="4 6" id="KW-0720">Serine protease</keyword>
<dbReference type="Ensembl" id="ENSPKIT00000026886.1">
    <property type="protein sequence ID" value="ENSPKIP00000002930.1"/>
    <property type="gene ID" value="ENSPKIG00000020640.1"/>
</dbReference>
<dbReference type="PROSITE" id="PS50240">
    <property type="entry name" value="TRYPSIN_DOM"/>
    <property type="match status" value="1"/>
</dbReference>
<dbReference type="PANTHER" id="PTHR24271">
    <property type="entry name" value="KALLIKREIN-RELATED"/>
    <property type="match status" value="1"/>
</dbReference>
<dbReference type="InterPro" id="IPR043504">
    <property type="entry name" value="Peptidase_S1_PA_chymotrypsin"/>
</dbReference>
<dbReference type="STRING" id="1676925.ENSPKIP00000002936"/>